<dbReference type="InterPro" id="IPR016166">
    <property type="entry name" value="FAD-bd_PCMH"/>
</dbReference>
<dbReference type="Gene3D" id="3.40.462.10">
    <property type="entry name" value="FAD-linked oxidases, C-terminal domain"/>
    <property type="match status" value="1"/>
</dbReference>
<dbReference type="GO" id="GO:0008720">
    <property type="term" value="F:D-lactate dehydrogenase (NAD+) activity"/>
    <property type="evidence" value="ECO:0007669"/>
    <property type="project" value="TreeGrafter"/>
</dbReference>
<dbReference type="SUPFAM" id="SSF55103">
    <property type="entry name" value="FAD-linked oxidases, C-terminal domain"/>
    <property type="match status" value="1"/>
</dbReference>
<gene>
    <name evidence="6" type="ORF">BG61_40110</name>
</gene>
<dbReference type="Proteomes" id="UP000027466">
    <property type="component" value="Unassembled WGS sequence"/>
</dbReference>
<comment type="caution">
    <text evidence="6">The sequence shown here is derived from an EMBL/GenBank/DDBJ whole genome shotgun (WGS) entry which is preliminary data.</text>
</comment>
<dbReference type="RefSeq" id="WP_035939085.1">
    <property type="nucleotide sequence ID" value="NZ_CADFFX010000019.1"/>
</dbReference>
<dbReference type="InterPro" id="IPR004113">
    <property type="entry name" value="FAD-bd_oxidored_4_C"/>
</dbReference>
<dbReference type="SUPFAM" id="SSF56176">
    <property type="entry name" value="FAD-binding/transporter-associated domain-like"/>
    <property type="match status" value="1"/>
</dbReference>
<keyword evidence="7" id="KW-1185">Reference proteome</keyword>
<dbReference type="Gene3D" id="3.30.43.10">
    <property type="entry name" value="Uridine Diphospho-n-acetylenolpyruvylglucosamine Reductase, domain 2"/>
    <property type="match status" value="1"/>
</dbReference>
<evidence type="ECO:0000313" key="7">
    <source>
        <dbReference type="Proteomes" id="UP000027466"/>
    </source>
</evidence>
<keyword evidence="4" id="KW-0560">Oxidoreductase</keyword>
<dbReference type="InterPro" id="IPR016170">
    <property type="entry name" value="Cytok_DH_C_sf"/>
</dbReference>
<dbReference type="Pfam" id="PF02913">
    <property type="entry name" value="FAD-oxidase_C"/>
    <property type="match status" value="1"/>
</dbReference>
<feature type="domain" description="FAD-binding PCMH-type" evidence="5">
    <location>
        <begin position="51"/>
        <end position="237"/>
    </location>
</feature>
<evidence type="ECO:0000256" key="3">
    <source>
        <dbReference type="ARBA" id="ARBA00022827"/>
    </source>
</evidence>
<dbReference type="Gene3D" id="3.30.465.10">
    <property type="match status" value="1"/>
</dbReference>
<dbReference type="InterPro" id="IPR036318">
    <property type="entry name" value="FAD-bd_PCMH-like_sf"/>
</dbReference>
<dbReference type="GO" id="GO:0071949">
    <property type="term" value="F:FAD binding"/>
    <property type="evidence" value="ECO:0007669"/>
    <property type="project" value="InterPro"/>
</dbReference>
<reference evidence="6 7" key="1">
    <citation type="submission" date="2014-03" db="EMBL/GenBank/DDBJ databases">
        <title>Draft Genome Sequences of Four Burkholderia Strains.</title>
        <authorList>
            <person name="Liu X.Y."/>
            <person name="Li C.X."/>
            <person name="Xu J.H."/>
        </authorList>
    </citation>
    <scope>NUCLEOTIDE SEQUENCE [LARGE SCALE GENOMIC DNA]</scope>
    <source>
        <strain evidence="6 7">DSM 50014</strain>
    </source>
</reference>
<dbReference type="Pfam" id="PF01565">
    <property type="entry name" value="FAD_binding_4"/>
    <property type="match status" value="1"/>
</dbReference>
<evidence type="ECO:0000256" key="2">
    <source>
        <dbReference type="ARBA" id="ARBA00022630"/>
    </source>
</evidence>
<name>A0A069PTP2_9BURK</name>
<accession>A0A069PTP2</accession>
<dbReference type="GO" id="GO:0004458">
    <property type="term" value="F:D-lactate dehydrogenase (cytochrome) activity"/>
    <property type="evidence" value="ECO:0007669"/>
    <property type="project" value="TreeGrafter"/>
</dbReference>
<dbReference type="InterPro" id="IPR016167">
    <property type="entry name" value="FAD-bd_PCMH_sub1"/>
</dbReference>
<comment type="cofactor">
    <cofactor evidence="1">
        <name>FAD</name>
        <dbReference type="ChEBI" id="CHEBI:57692"/>
    </cofactor>
</comment>
<evidence type="ECO:0000259" key="5">
    <source>
        <dbReference type="PROSITE" id="PS51387"/>
    </source>
</evidence>
<dbReference type="InterPro" id="IPR016169">
    <property type="entry name" value="FAD-bd_PCMH_sub2"/>
</dbReference>
<dbReference type="GO" id="GO:1903457">
    <property type="term" value="P:lactate catabolic process"/>
    <property type="evidence" value="ECO:0007669"/>
    <property type="project" value="TreeGrafter"/>
</dbReference>
<dbReference type="PROSITE" id="PS51387">
    <property type="entry name" value="FAD_PCMH"/>
    <property type="match status" value="1"/>
</dbReference>
<sequence length="525" mass="57105">MNGPPLPPGVSEGDFRLALAEFTAIVGREAVLAGDVATQAYLDPFAPGDAGAYRASAVVMPSGVEQIRAVLGVANRYRVPLWTVSTGRNFAYGGASPRLAGSVVLDLQRMNRILEIDDTLGFALVEPGVSYYDLYRALKARGSKVWLDPPAAGWGSVVGNTLERGYGTTPYGDHASMQCGMEVVLANGDVVRTGMGAMSGSREWQVFRPGFGPSYDAMFMQSNFGVVTKLGIWLMPEPEGYMVCRYAFRHDADLERIVETLRPLKLDDTIQSNAVIESAVRWAAGVSTRSQWYDGAGAMPDAAIDAMARKMGIGRWNLRFCLYGPQALVTARRDIIHKRFAMIDDAQLFDFPYRDASVEPTGGGDRSQVGIPGLDAFNLLNWRGGSGAHVDFSPVCPTTGRDAVRQYRMVRERAAQFGFDYYGGFTASQRYMHHVFAAIFDRDDPAQSRGAGDLVKALIEDAGAAGYGQYRTHLAFMDLAASQYDFNDHALMRLTGAIKQALDPNGILSPGKQGIWPQRSGEGGR</sequence>
<dbReference type="AlphaFoldDB" id="A0A069PTP2"/>
<dbReference type="PANTHER" id="PTHR11748:SF114">
    <property type="entry name" value="ARYL-ALCOHOL OXIDASE VANILLYL-ALCOHOL OXIDASE (AFU_ORTHOLOGUE AFUA_3G09500)-RELATED"/>
    <property type="match status" value="1"/>
</dbReference>
<dbReference type="InterPro" id="IPR016171">
    <property type="entry name" value="Vanillyl_alc_oxidase_C-sub2"/>
</dbReference>
<dbReference type="InterPro" id="IPR016164">
    <property type="entry name" value="FAD-linked_Oxase-like_C"/>
</dbReference>
<evidence type="ECO:0000256" key="4">
    <source>
        <dbReference type="ARBA" id="ARBA00023002"/>
    </source>
</evidence>
<protein>
    <submittedName>
        <fullName evidence="6">p-cresol methylhydroxylase</fullName>
    </submittedName>
</protein>
<dbReference type="InterPro" id="IPR006094">
    <property type="entry name" value="Oxid_FAD_bind_N"/>
</dbReference>
<dbReference type="PANTHER" id="PTHR11748">
    <property type="entry name" value="D-LACTATE DEHYDROGENASE"/>
    <property type="match status" value="1"/>
</dbReference>
<evidence type="ECO:0000313" key="6">
    <source>
        <dbReference type="EMBL" id="KDR43189.1"/>
    </source>
</evidence>
<organism evidence="6 7">
    <name type="scientific">Caballeronia glathei</name>
    <dbReference type="NCBI Taxonomy" id="60547"/>
    <lineage>
        <taxon>Bacteria</taxon>
        <taxon>Pseudomonadati</taxon>
        <taxon>Pseudomonadota</taxon>
        <taxon>Betaproteobacteria</taxon>
        <taxon>Burkholderiales</taxon>
        <taxon>Burkholderiaceae</taxon>
        <taxon>Caballeronia</taxon>
    </lineage>
</organism>
<proteinExistence type="predicted"/>
<keyword evidence="3" id="KW-0274">FAD</keyword>
<keyword evidence="2" id="KW-0285">Flavoprotein</keyword>
<evidence type="ECO:0000256" key="1">
    <source>
        <dbReference type="ARBA" id="ARBA00001974"/>
    </source>
</evidence>
<dbReference type="Gene3D" id="1.10.45.10">
    <property type="entry name" value="Vanillyl-alcohol Oxidase, Chain A, domain 4"/>
    <property type="match status" value="1"/>
</dbReference>
<dbReference type="STRING" id="60547.GCA_000751215_06150"/>
<dbReference type="EMBL" id="JFHC01000009">
    <property type="protein sequence ID" value="KDR43189.1"/>
    <property type="molecule type" value="Genomic_DNA"/>
</dbReference>